<gene>
    <name evidence="3" type="ORF">Ljor_0918</name>
</gene>
<keyword evidence="1" id="KW-0732">Signal</keyword>
<name>A0A0W0V950_9GAMM</name>
<dbReference type="InterPro" id="IPR005519">
    <property type="entry name" value="Acid_phosphat_B-like"/>
</dbReference>
<sequence length="226" mass="25615">MKGTMRSITRTLVAITWLACFAFPSYSEPGNLSVLKSEIKQYHDSGSYQKELERVLYQAQDYILKQAEINQKQKNPKKLAIVLDIDETSISNYNSIIHRDFGADLNQIHKDILEANAPVIAPTLALYKAAMEHNVAIFFVTGRHLSELKATRLNLLRAGFKNWAGLYLRPDTYRDSSIVPFKTKARESITKQGYTIVASIGDQQSDLKGGYMQKGFKLPNPFYHLP</sequence>
<keyword evidence="4" id="KW-1185">Reference proteome</keyword>
<keyword evidence="2" id="KW-0325">Glycoprotein</keyword>
<dbReference type="EMBL" id="LNYJ01000011">
    <property type="protein sequence ID" value="KTD16612.1"/>
    <property type="molecule type" value="Genomic_DNA"/>
</dbReference>
<dbReference type="InterPro" id="IPR036412">
    <property type="entry name" value="HAD-like_sf"/>
</dbReference>
<dbReference type="Proteomes" id="UP000055035">
    <property type="component" value="Unassembled WGS sequence"/>
</dbReference>
<dbReference type="SUPFAM" id="SSF56784">
    <property type="entry name" value="HAD-like"/>
    <property type="match status" value="1"/>
</dbReference>
<dbReference type="PANTHER" id="PTHR31284:SF10">
    <property type="entry name" value="ACID PHOSPHATASE-LIKE PROTEIN"/>
    <property type="match status" value="1"/>
</dbReference>
<evidence type="ECO:0000313" key="4">
    <source>
        <dbReference type="Proteomes" id="UP000055035"/>
    </source>
</evidence>
<dbReference type="AlphaFoldDB" id="A0A0W0V950"/>
<evidence type="ECO:0000256" key="1">
    <source>
        <dbReference type="ARBA" id="ARBA00022729"/>
    </source>
</evidence>
<dbReference type="PIRSF" id="PIRSF002674">
    <property type="entry name" value="VSP"/>
    <property type="match status" value="1"/>
</dbReference>
<evidence type="ECO:0000313" key="3">
    <source>
        <dbReference type="EMBL" id="KTD16612.1"/>
    </source>
</evidence>
<dbReference type="Gene3D" id="3.40.50.1000">
    <property type="entry name" value="HAD superfamily/HAD-like"/>
    <property type="match status" value="1"/>
</dbReference>
<reference evidence="3 4" key="1">
    <citation type="submission" date="2015-11" db="EMBL/GenBank/DDBJ databases">
        <title>Genomic analysis of 38 Legionella species identifies large and diverse effector repertoires.</title>
        <authorList>
            <person name="Burstein D."/>
            <person name="Amaro F."/>
            <person name="Zusman T."/>
            <person name="Lifshitz Z."/>
            <person name="Cohen O."/>
            <person name="Gilbert J.A."/>
            <person name="Pupko T."/>
            <person name="Shuman H.A."/>
            <person name="Segal G."/>
        </authorList>
    </citation>
    <scope>NUCLEOTIDE SEQUENCE [LARGE SCALE GENOMIC DNA]</scope>
    <source>
        <strain evidence="3 4">BL-540</strain>
    </source>
</reference>
<organism evidence="3 4">
    <name type="scientific">Legionella jordanis</name>
    <dbReference type="NCBI Taxonomy" id="456"/>
    <lineage>
        <taxon>Bacteria</taxon>
        <taxon>Pseudomonadati</taxon>
        <taxon>Pseudomonadota</taxon>
        <taxon>Gammaproteobacteria</taxon>
        <taxon>Legionellales</taxon>
        <taxon>Legionellaceae</taxon>
        <taxon>Legionella</taxon>
    </lineage>
</organism>
<dbReference type="STRING" id="456.Ljor_0918"/>
<accession>A0A0W0V950</accession>
<comment type="caution">
    <text evidence="3">The sequence shown here is derived from an EMBL/GenBank/DDBJ whole genome shotgun (WGS) entry which is preliminary data.</text>
</comment>
<proteinExistence type="predicted"/>
<dbReference type="Pfam" id="PF03767">
    <property type="entry name" value="Acid_phosphat_B"/>
    <property type="match status" value="1"/>
</dbReference>
<dbReference type="InterPro" id="IPR023214">
    <property type="entry name" value="HAD_sf"/>
</dbReference>
<dbReference type="InterPro" id="IPR014403">
    <property type="entry name" value="APS1/VSP"/>
</dbReference>
<dbReference type="RefSeq" id="WP_375232619.1">
    <property type="nucleotide sequence ID" value="NZ_CAAAIC010000002.1"/>
</dbReference>
<protein>
    <submittedName>
        <fullName evidence="3">Acid phosphatase, class B</fullName>
    </submittedName>
</protein>
<dbReference type="PATRIC" id="fig|456.5.peg.975"/>
<evidence type="ECO:0000256" key="2">
    <source>
        <dbReference type="ARBA" id="ARBA00023180"/>
    </source>
</evidence>
<dbReference type="PANTHER" id="PTHR31284">
    <property type="entry name" value="ACID PHOSPHATASE-LIKE PROTEIN"/>
    <property type="match status" value="1"/>
</dbReference>